<keyword evidence="4" id="KW-1185">Reference proteome</keyword>
<dbReference type="InterPro" id="IPR039327">
    <property type="entry name" value="CON7-like"/>
</dbReference>
<evidence type="ECO:0000313" key="3">
    <source>
        <dbReference type="EMBL" id="TID14338.1"/>
    </source>
</evidence>
<feature type="region of interest" description="Disordered" evidence="2">
    <location>
        <begin position="891"/>
        <end position="924"/>
    </location>
</feature>
<feature type="region of interest" description="Disordered" evidence="2">
    <location>
        <begin position="603"/>
        <end position="630"/>
    </location>
</feature>
<dbReference type="GO" id="GO:0006355">
    <property type="term" value="P:regulation of DNA-templated transcription"/>
    <property type="evidence" value="ECO:0007669"/>
    <property type="project" value="InterPro"/>
</dbReference>
<feature type="compositionally biased region" description="Polar residues" evidence="2">
    <location>
        <begin position="465"/>
        <end position="477"/>
    </location>
</feature>
<protein>
    <recommendedName>
        <fullName evidence="5">Fungal N-terminal domain-containing protein</fullName>
    </recommendedName>
</protein>
<feature type="region of interest" description="Disordered" evidence="2">
    <location>
        <begin position="240"/>
        <end position="271"/>
    </location>
</feature>
<accession>A0A4Z1P3E3</accession>
<organism evidence="3 4">
    <name type="scientific">Venturia nashicola</name>
    <dbReference type="NCBI Taxonomy" id="86259"/>
    <lineage>
        <taxon>Eukaryota</taxon>
        <taxon>Fungi</taxon>
        <taxon>Dikarya</taxon>
        <taxon>Ascomycota</taxon>
        <taxon>Pezizomycotina</taxon>
        <taxon>Dothideomycetes</taxon>
        <taxon>Pleosporomycetidae</taxon>
        <taxon>Venturiales</taxon>
        <taxon>Venturiaceae</taxon>
        <taxon>Venturia</taxon>
    </lineage>
</organism>
<dbReference type="Pfam" id="PF12396">
    <property type="entry name" value="DUF3659"/>
    <property type="match status" value="3"/>
</dbReference>
<evidence type="ECO:0000256" key="2">
    <source>
        <dbReference type="SAM" id="MobiDB-lite"/>
    </source>
</evidence>
<evidence type="ECO:0000256" key="1">
    <source>
        <dbReference type="SAM" id="Coils"/>
    </source>
</evidence>
<reference evidence="3 4" key="1">
    <citation type="submission" date="2019-04" db="EMBL/GenBank/DDBJ databases">
        <title>High contiguity whole genome sequence and gene annotation resource for two Venturia nashicola isolates.</title>
        <authorList>
            <person name="Prokchorchik M."/>
            <person name="Won K."/>
            <person name="Lee Y."/>
            <person name="Choi E.D."/>
            <person name="Segonzac C."/>
            <person name="Sohn K.H."/>
        </authorList>
    </citation>
    <scope>NUCLEOTIDE SEQUENCE [LARGE SCALE GENOMIC DNA]</scope>
    <source>
        <strain evidence="3 4">PRI2</strain>
    </source>
</reference>
<dbReference type="PANTHER" id="PTHR36167">
    <property type="entry name" value="C2H2 FINGER DOMAIN TRANSCRIPTION FACTOR (EUROFUNG)-RELATED"/>
    <property type="match status" value="1"/>
</dbReference>
<keyword evidence="1" id="KW-0175">Coiled coil</keyword>
<feature type="coiled-coil region" evidence="1">
    <location>
        <begin position="1083"/>
        <end position="1153"/>
    </location>
</feature>
<sequence>MSDPFSIIAGIAGVSAVGVQLSISLYEISNKLITAPKEIADIASELASLASVFDQLKTTLDANRKLVKDQLIVTASETLTRFDALQKDITEIIASVGKCDRPWERLKWLFKESRIASLMAKVNAVKASLHLLVSIIQIAVTVSVGARKLGRRRPKSQIELECHNRHLAESRAEAVRYTIRELRVLSVREQEASETQEILRFRHWKEPASQTMSWLYYRTLSSAVQSSHSISLGRKPGFAKTVATQNSNETASESEPDHDDTPQKWKRNELPISISPDEEDALWGESKLKSRAVDELLGDWTTMDKNQIHENAMSATPSKLPSFQGSFDRSVKATLKQMKTHMDIALLNGCLIQASGDVTNDAGDIVGKLVKGDAHRLGKIKATCDDEGNVWSGKKRVGKAIIVSQAVKEGMATNFKRPPAPDASEAVSPPPYVNSVSEDKGNRNAAYDHDVQEPEGGEIRKNDIIEQSTSCANSESQDAAKVPDQEWASPKGHKRGKKAETESRKIEVIDSTAKKSLDLLTVLDNLCIEGDGTTQDLQGTVAGRVIEGDANNFTSMMYSCNTQGNVLNYAETSVGKVELVDSTTQAASIGNISKPVVSYTLQASEKAERKRDTDGHGNSSTTPPKESSGYFSNLQGLKIDRFGDVRDADGVVIARLVDGDPMMLCRSGAICDAEGKIWIGDVQFNDAKIEMAKNRKPAVLIIQNSKTVSALSGEDGVKITRRQQTGYAAGEDIEQNGKIDDEMDTADKNAKTEPAGRRTLPFSAASVATGDRIEDNIVTKDKDRETNKAKNVTVEDILKPSTHHDDMWYGRGTKKKKKNAKDLPTTKEPLLPRYMNNTTAITDEKGEISGNKKSVSFGKSNPAPKEHTRTRKSVAYAPSSLSMRSASTYSGYNQVFHGSDSGHSSREQDHDRSDSEKEDQDEYESAPYDLYHLYDSPLQAPRSHTFDPYFAVMPYQSSGVHPPMSNYYGHPYPSRPTMLTPAVARIPEPKDDRVAPLQAELLRLQQEIERKEILSATNKLEADFESRIKVMEEEAIAKRRAETLGMLQGHILEQNLKTLQMEKKLLAAQEALDTCACSMAEFARKSQAEKEQQQQALVIAREEAKTSRSLAMEAEKTAVSKHEESMKLIQQEAERAVKLLVEHQEDLAKYQERIDTEVHARKIAEDVWKEMENQMQELRVAQREETPDWTKTYYAPTLSMHPTQAYREEDQSSSASNEDSISAITETATQTAETNPPTRSGIVGVNQEDLDSDPSQMIIFPSRMGWKEHEYKILTKSMLRFGFRPLVEEGAETPCVPSQFYERPGSGGCTLRRTALWHPPGPSLASDVYTSFLKGGWKPSYVRSNKHGETWFLGRQPVHVVLFSIKYIPQAIIDDPSQLDHQYTEEGRLYISKEFVEKDVLDEIGYQHTILPDWHVSLDPKLTHADIETIVARSFLMRETRLRKRYRDSTPPGHLSTGRIEDLGSSFGSDLRSYYHGDLMFRASRWEDKNWQSIVFQVVVTIFTFQGSADEANFRIYGLPSSRTPSDAAC</sequence>
<dbReference type="PANTHER" id="PTHR36167:SF3">
    <property type="entry name" value="C2H2 FINGER DOMAIN TRANSCRIPTION FACTOR (EUROFUNG)-RELATED"/>
    <property type="match status" value="1"/>
</dbReference>
<feature type="region of interest" description="Disordered" evidence="2">
    <location>
        <begin position="413"/>
        <end position="502"/>
    </location>
</feature>
<feature type="compositionally biased region" description="Low complexity" evidence="2">
    <location>
        <begin position="1227"/>
        <end position="1238"/>
    </location>
</feature>
<feature type="compositionally biased region" description="Basic and acidic residues" evidence="2">
    <location>
        <begin position="259"/>
        <end position="269"/>
    </location>
</feature>
<comment type="caution">
    <text evidence="3">The sequence shown here is derived from an EMBL/GenBank/DDBJ whole genome shotgun (WGS) entry which is preliminary data.</text>
</comment>
<feature type="region of interest" description="Disordered" evidence="2">
    <location>
        <begin position="1227"/>
        <end position="1248"/>
    </location>
</feature>
<feature type="compositionally biased region" description="Polar residues" evidence="2">
    <location>
        <begin position="242"/>
        <end position="251"/>
    </location>
</feature>
<feature type="compositionally biased region" description="Basic and acidic residues" evidence="2">
    <location>
        <begin position="903"/>
        <end position="915"/>
    </location>
</feature>
<dbReference type="STRING" id="86259.A0A4Z1P3E3"/>
<evidence type="ECO:0000313" key="4">
    <source>
        <dbReference type="Proteomes" id="UP000298493"/>
    </source>
</evidence>
<dbReference type="EMBL" id="SNSC02000023">
    <property type="protein sequence ID" value="TID14338.1"/>
    <property type="molecule type" value="Genomic_DNA"/>
</dbReference>
<feature type="compositionally biased region" description="Basic and acidic residues" evidence="2">
    <location>
        <begin position="605"/>
        <end position="615"/>
    </location>
</feature>
<evidence type="ECO:0008006" key="5">
    <source>
        <dbReference type="Google" id="ProtNLM"/>
    </source>
</evidence>
<dbReference type="InterPro" id="IPR022124">
    <property type="entry name" value="DUF3659"/>
</dbReference>
<feature type="compositionally biased region" description="Basic and acidic residues" evidence="2">
    <location>
        <begin position="437"/>
        <end position="464"/>
    </location>
</feature>
<proteinExistence type="predicted"/>
<gene>
    <name evidence="3" type="ORF">E6O75_ATG09417</name>
</gene>
<feature type="compositionally biased region" description="Polar residues" evidence="2">
    <location>
        <begin position="616"/>
        <end position="630"/>
    </location>
</feature>
<name>A0A4Z1P3E3_9PEZI</name>
<feature type="region of interest" description="Disordered" evidence="2">
    <location>
        <begin position="802"/>
        <end position="879"/>
    </location>
</feature>
<dbReference type="Proteomes" id="UP000298493">
    <property type="component" value="Unassembled WGS sequence"/>
</dbReference>